<dbReference type="Proteomes" id="UP001443914">
    <property type="component" value="Unassembled WGS sequence"/>
</dbReference>
<keyword evidence="1" id="KW-0732">Signal</keyword>
<sequence>MCFRASLNRLVISQALFLLYSVSATLHTSQCAQPIHSLSIEPTCLQSEISNASFLCSFKGSWSDFSYSWCVKIRVGSRLIQVGDAIPRSSLSKI</sequence>
<reference evidence="2" key="1">
    <citation type="submission" date="2024-03" db="EMBL/GenBank/DDBJ databases">
        <title>WGS assembly of Saponaria officinalis var. Norfolk2.</title>
        <authorList>
            <person name="Jenkins J."/>
            <person name="Shu S."/>
            <person name="Grimwood J."/>
            <person name="Barry K."/>
            <person name="Goodstein D."/>
            <person name="Schmutz J."/>
            <person name="Leebens-Mack J."/>
            <person name="Osbourn A."/>
        </authorList>
    </citation>
    <scope>NUCLEOTIDE SEQUENCE [LARGE SCALE GENOMIC DNA]</scope>
    <source>
        <strain evidence="2">JIC</strain>
    </source>
</reference>
<dbReference type="EMBL" id="JBDFQZ010000005">
    <property type="protein sequence ID" value="KAK9723470.1"/>
    <property type="molecule type" value="Genomic_DNA"/>
</dbReference>
<feature type="chain" id="PRO_5043912261" description="Secreted protein" evidence="1">
    <location>
        <begin position="25"/>
        <end position="94"/>
    </location>
</feature>
<evidence type="ECO:0000313" key="3">
    <source>
        <dbReference type="Proteomes" id="UP001443914"/>
    </source>
</evidence>
<protein>
    <recommendedName>
        <fullName evidence="4">Secreted protein</fullName>
    </recommendedName>
</protein>
<feature type="signal peptide" evidence="1">
    <location>
        <begin position="1"/>
        <end position="24"/>
    </location>
</feature>
<dbReference type="AlphaFoldDB" id="A0AAW1KS58"/>
<proteinExistence type="predicted"/>
<evidence type="ECO:0000313" key="2">
    <source>
        <dbReference type="EMBL" id="KAK9723470.1"/>
    </source>
</evidence>
<comment type="caution">
    <text evidence="2">The sequence shown here is derived from an EMBL/GenBank/DDBJ whole genome shotgun (WGS) entry which is preliminary data.</text>
</comment>
<gene>
    <name evidence="2" type="ORF">RND81_05G000800</name>
</gene>
<evidence type="ECO:0000256" key="1">
    <source>
        <dbReference type="SAM" id="SignalP"/>
    </source>
</evidence>
<accession>A0AAW1KS58</accession>
<name>A0AAW1KS58_SAPOF</name>
<keyword evidence="3" id="KW-1185">Reference proteome</keyword>
<evidence type="ECO:0008006" key="4">
    <source>
        <dbReference type="Google" id="ProtNLM"/>
    </source>
</evidence>
<organism evidence="2 3">
    <name type="scientific">Saponaria officinalis</name>
    <name type="common">Common soapwort</name>
    <name type="synonym">Lychnis saponaria</name>
    <dbReference type="NCBI Taxonomy" id="3572"/>
    <lineage>
        <taxon>Eukaryota</taxon>
        <taxon>Viridiplantae</taxon>
        <taxon>Streptophyta</taxon>
        <taxon>Embryophyta</taxon>
        <taxon>Tracheophyta</taxon>
        <taxon>Spermatophyta</taxon>
        <taxon>Magnoliopsida</taxon>
        <taxon>eudicotyledons</taxon>
        <taxon>Gunneridae</taxon>
        <taxon>Pentapetalae</taxon>
        <taxon>Caryophyllales</taxon>
        <taxon>Caryophyllaceae</taxon>
        <taxon>Caryophylleae</taxon>
        <taxon>Saponaria</taxon>
    </lineage>
</organism>